<organism evidence="16 17">
    <name type="scientific">Armadillidium nasatum</name>
    <dbReference type="NCBI Taxonomy" id="96803"/>
    <lineage>
        <taxon>Eukaryota</taxon>
        <taxon>Metazoa</taxon>
        <taxon>Ecdysozoa</taxon>
        <taxon>Arthropoda</taxon>
        <taxon>Crustacea</taxon>
        <taxon>Multicrustacea</taxon>
        <taxon>Malacostraca</taxon>
        <taxon>Eumalacostraca</taxon>
        <taxon>Peracarida</taxon>
        <taxon>Isopoda</taxon>
        <taxon>Oniscidea</taxon>
        <taxon>Crinocheta</taxon>
        <taxon>Armadillidiidae</taxon>
        <taxon>Armadillidium</taxon>
    </lineage>
</organism>
<evidence type="ECO:0000256" key="3">
    <source>
        <dbReference type="ARBA" id="ARBA00022448"/>
    </source>
</evidence>
<sequence length="187" mass="21544">MASSCVVRFSRLHRFVNPSFISTTFSRNFSANPSYTLKYRKPLGYLENRALIQPFTITTRTYATKKKPTLNEIEARVLHVCRSYDKITADKGLGSQRGFSAKIPLTLDIIEQRVLLTLRLYDKIDPEKLTVNSHFMQDLGLDSLDHVEVIMAMEDEFGFEIPDMDAEKLLRPADIVRYVGDKEDIYE</sequence>
<dbReference type="EMBL" id="SEYY01015689">
    <property type="protein sequence ID" value="KAB7500018.1"/>
    <property type="molecule type" value="Genomic_DNA"/>
</dbReference>
<keyword evidence="7" id="KW-0679">Respiratory chain</keyword>
<dbReference type="PROSITE" id="PS50075">
    <property type="entry name" value="CARRIER"/>
    <property type="match status" value="1"/>
</dbReference>
<dbReference type="InterPro" id="IPR003231">
    <property type="entry name" value="ACP"/>
</dbReference>
<comment type="subcellular location">
    <subcellularLocation>
        <location evidence="1">Mitochondrion</location>
    </subcellularLocation>
</comment>
<evidence type="ECO:0000256" key="9">
    <source>
        <dbReference type="ARBA" id="ARBA00022946"/>
    </source>
</evidence>
<dbReference type="FunFam" id="1.10.1200.10:FF:000008">
    <property type="entry name" value="Acyl carrier protein"/>
    <property type="match status" value="1"/>
</dbReference>
<dbReference type="SUPFAM" id="SSF47336">
    <property type="entry name" value="ACP-like"/>
    <property type="match status" value="1"/>
</dbReference>
<keyword evidence="4 14" id="KW-0596">Phosphopantetheine</keyword>
<keyword evidence="10" id="KW-0249">Electron transport</keyword>
<dbReference type="OrthoDB" id="448946at2759"/>
<evidence type="ECO:0000256" key="1">
    <source>
        <dbReference type="ARBA" id="ARBA00004173"/>
    </source>
</evidence>
<comment type="similarity">
    <text evidence="2">Belongs to the acyl carrier protein (ACP) family.</text>
</comment>
<dbReference type="GO" id="GO:0045271">
    <property type="term" value="C:respiratory chain complex I"/>
    <property type="evidence" value="ECO:0007669"/>
    <property type="project" value="UniProtKB-ARBA"/>
</dbReference>
<evidence type="ECO:0000256" key="2">
    <source>
        <dbReference type="ARBA" id="ARBA00010930"/>
    </source>
</evidence>
<evidence type="ECO:0000256" key="14">
    <source>
        <dbReference type="RuleBase" id="RU000722"/>
    </source>
</evidence>
<dbReference type="GO" id="GO:0000035">
    <property type="term" value="F:acyl binding"/>
    <property type="evidence" value="ECO:0007669"/>
    <property type="project" value="TreeGrafter"/>
</dbReference>
<proteinExistence type="inferred from homology"/>
<keyword evidence="17" id="KW-1185">Reference proteome</keyword>
<reference evidence="16 17" key="1">
    <citation type="journal article" date="2019" name="PLoS Biol.">
        <title>Sex chromosomes control vertical transmission of feminizing Wolbachia symbionts in an isopod.</title>
        <authorList>
            <person name="Becking T."/>
            <person name="Chebbi M.A."/>
            <person name="Giraud I."/>
            <person name="Moumen B."/>
            <person name="Laverre T."/>
            <person name="Caubet Y."/>
            <person name="Peccoud J."/>
            <person name="Gilbert C."/>
            <person name="Cordaux R."/>
        </authorList>
    </citation>
    <scope>NUCLEOTIDE SEQUENCE [LARGE SCALE GENOMIC DNA]</scope>
    <source>
        <strain evidence="16">ANa2</strain>
        <tissue evidence="16">Whole body excluding digestive tract and cuticle</tissue>
    </source>
</reference>
<evidence type="ECO:0000313" key="16">
    <source>
        <dbReference type="EMBL" id="KAB7500018.1"/>
    </source>
</evidence>
<evidence type="ECO:0000256" key="11">
    <source>
        <dbReference type="ARBA" id="ARBA00023098"/>
    </source>
</evidence>
<keyword evidence="12" id="KW-0496">Mitochondrion</keyword>
<evidence type="ECO:0000256" key="5">
    <source>
        <dbReference type="ARBA" id="ARBA00022516"/>
    </source>
</evidence>
<dbReference type="Pfam" id="PF00550">
    <property type="entry name" value="PP-binding"/>
    <property type="match status" value="1"/>
</dbReference>
<evidence type="ECO:0000256" key="8">
    <source>
        <dbReference type="ARBA" id="ARBA00022832"/>
    </source>
</evidence>
<keyword evidence="9" id="KW-0809">Transit peptide</keyword>
<evidence type="ECO:0000256" key="12">
    <source>
        <dbReference type="ARBA" id="ARBA00023128"/>
    </source>
</evidence>
<keyword evidence="13 14" id="KW-0275">Fatty acid biosynthesis</keyword>
<evidence type="ECO:0000256" key="4">
    <source>
        <dbReference type="ARBA" id="ARBA00022450"/>
    </source>
</evidence>
<feature type="domain" description="Carrier" evidence="15">
    <location>
        <begin position="108"/>
        <end position="183"/>
    </location>
</feature>
<evidence type="ECO:0000256" key="13">
    <source>
        <dbReference type="ARBA" id="ARBA00023160"/>
    </source>
</evidence>
<keyword evidence="5 14" id="KW-0444">Lipid biosynthesis</keyword>
<gene>
    <name evidence="16" type="primary">ND-ACP</name>
    <name evidence="16" type="ORF">Anas_08135</name>
</gene>
<keyword evidence="11" id="KW-0443">Lipid metabolism</keyword>
<keyword evidence="6" id="KW-0597">Phosphoprotein</keyword>
<dbReference type="PANTHER" id="PTHR20863:SF28">
    <property type="entry name" value="ACYL CARRIER PROTEIN, MITOCHONDRIAL"/>
    <property type="match status" value="1"/>
</dbReference>
<keyword evidence="8" id="KW-0276">Fatty acid metabolism</keyword>
<dbReference type="AlphaFoldDB" id="A0A5N5T1J5"/>
<comment type="function">
    <text evidence="14">Carrier of the growing fatty acid chain in fatty acid biosynthesis.</text>
</comment>
<evidence type="ECO:0000256" key="6">
    <source>
        <dbReference type="ARBA" id="ARBA00022553"/>
    </source>
</evidence>
<dbReference type="InterPro" id="IPR009081">
    <property type="entry name" value="PP-bd_ACP"/>
</dbReference>
<accession>A0A5N5T1J5</accession>
<evidence type="ECO:0000256" key="10">
    <source>
        <dbReference type="ARBA" id="ARBA00022982"/>
    </source>
</evidence>
<evidence type="ECO:0000259" key="15">
    <source>
        <dbReference type="PROSITE" id="PS50075"/>
    </source>
</evidence>
<evidence type="ECO:0000256" key="7">
    <source>
        <dbReference type="ARBA" id="ARBA00022660"/>
    </source>
</evidence>
<dbReference type="PANTHER" id="PTHR20863">
    <property type="entry name" value="ACYL CARRIER PROTEIN"/>
    <property type="match status" value="1"/>
</dbReference>
<comment type="caution">
    <text evidence="16">The sequence shown here is derived from an EMBL/GenBank/DDBJ whole genome shotgun (WGS) entry which is preliminary data.</text>
</comment>
<name>A0A5N5T1J5_9CRUS</name>
<protein>
    <recommendedName>
        <fullName evidence="14">Acyl carrier protein</fullName>
    </recommendedName>
</protein>
<dbReference type="InterPro" id="IPR036736">
    <property type="entry name" value="ACP-like_sf"/>
</dbReference>
<keyword evidence="3" id="KW-0813">Transport</keyword>
<dbReference type="HAMAP" id="MF_01217">
    <property type="entry name" value="Acyl_carrier"/>
    <property type="match status" value="1"/>
</dbReference>
<dbReference type="GO" id="GO:0000036">
    <property type="term" value="F:acyl carrier activity"/>
    <property type="evidence" value="ECO:0007669"/>
    <property type="project" value="TreeGrafter"/>
</dbReference>
<dbReference type="Gene3D" id="1.10.1200.10">
    <property type="entry name" value="ACP-like"/>
    <property type="match status" value="1"/>
</dbReference>
<dbReference type="GO" id="GO:0031966">
    <property type="term" value="C:mitochondrial membrane"/>
    <property type="evidence" value="ECO:0007669"/>
    <property type="project" value="UniProtKB-ARBA"/>
</dbReference>
<evidence type="ECO:0000313" key="17">
    <source>
        <dbReference type="Proteomes" id="UP000326759"/>
    </source>
</evidence>
<dbReference type="Proteomes" id="UP000326759">
    <property type="component" value="Unassembled WGS sequence"/>
</dbReference>